<proteinExistence type="inferred from homology"/>
<evidence type="ECO:0000259" key="5">
    <source>
        <dbReference type="Pfam" id="PF04101"/>
    </source>
</evidence>
<accession>Q4V173</accession>
<keyword evidence="3 7" id="KW-0328">Glycosyltransferase</keyword>
<dbReference type="KEGG" id="bcz:pE33L466_0393"/>
<dbReference type="SUPFAM" id="SSF53756">
    <property type="entry name" value="UDP-Glycosyltransferase/glycogen phosphorylase"/>
    <property type="match status" value="1"/>
</dbReference>
<dbReference type="Gene3D" id="3.40.50.2000">
    <property type="entry name" value="Glycogen Phosphorylase B"/>
    <property type="match status" value="1"/>
</dbReference>
<dbReference type="InterPro" id="IPR007235">
    <property type="entry name" value="Glyco_trans_28_C"/>
</dbReference>
<protein>
    <recommendedName>
        <fullName evidence="9">UDP-glucuronosyltransferase</fullName>
    </recommendedName>
</protein>
<evidence type="ECO:0000256" key="1">
    <source>
        <dbReference type="ARBA" id="ARBA00004370"/>
    </source>
</evidence>
<dbReference type="PANTHER" id="PTHR43025">
    <property type="entry name" value="MONOGALACTOSYLDIACYLGLYCEROL SYNTHASE"/>
    <property type="match status" value="1"/>
</dbReference>
<evidence type="ECO:0000313" key="8">
    <source>
        <dbReference type="Proteomes" id="UP000002612"/>
    </source>
</evidence>
<dbReference type="GO" id="GO:0016758">
    <property type="term" value="F:hexosyltransferase activity"/>
    <property type="evidence" value="ECO:0007669"/>
    <property type="project" value="InterPro"/>
</dbReference>
<dbReference type="PATRIC" id="fig|288681.22.peg.5933"/>
<keyword evidence="4 7" id="KW-0808">Transferase</keyword>
<dbReference type="InterPro" id="IPR050519">
    <property type="entry name" value="Glycosyltransf_28_UgtP"/>
</dbReference>
<comment type="subcellular location">
    <subcellularLocation>
        <location evidence="1">Membrane</location>
    </subcellularLocation>
</comment>
<evidence type="ECO:0000313" key="7">
    <source>
        <dbReference type="EMBL" id="AAY60534.1"/>
    </source>
</evidence>
<feature type="domain" description="Glycosyl transferase family 28 C-terminal" evidence="5">
    <location>
        <begin position="209"/>
        <end position="355"/>
    </location>
</feature>
<evidence type="ECO:0000256" key="4">
    <source>
        <dbReference type="ARBA" id="ARBA00022679"/>
    </source>
</evidence>
<dbReference type="CAZy" id="GT28">
    <property type="family name" value="Glycosyltransferase Family 28"/>
</dbReference>
<dbReference type="Proteomes" id="UP000002612">
    <property type="component" value="Plasmid pE33L466"/>
</dbReference>
<feature type="domain" description="Diacylglycerol glucosyltransferase N-terminal" evidence="6">
    <location>
        <begin position="22"/>
        <end position="188"/>
    </location>
</feature>
<sequence length="388" mass="45741">MERNPTQKTILFLPFLQIPSGHHQVANALMEGIQKDQLNTKCDQVDILSYSYGRIEALVSNIYLKWIKVFPNFYNWIYQISVYKNVEDNKRYRLYELLFVPFMRRLIRDKQPDLIICTHALPSYILNYLKEKGELKTPIINVYTDYFIHSCWGIEHIDFHFVPSHHMKEFLKKKGVNDEQIFITGIPIHNKIKKQKEYIVNTASSAWSVLITGGSLGVGAIEDLICKIGMETKIHFYVLCGKNENLYQKLQQLQRDNITPLKYITCRKKMNKLYDQIDAIVTKPGGVTISESLFKRKPIFIYHVLPGQEEINLQQLKKLGVIFHLDRWKDEKNTIEEQLHSFFQNKNQLQQYQDRITEYHRQLITKEPSQIIKELIKKGGRLSTKIDF</sequence>
<name>Q4V173_BACCZ</name>
<dbReference type="EMBL" id="CP000040">
    <property type="protein sequence ID" value="AAY60534.1"/>
    <property type="molecule type" value="Genomic_DNA"/>
</dbReference>
<dbReference type="RefSeq" id="WP_000440805.1">
    <property type="nucleotide sequence ID" value="NC_007103.1"/>
</dbReference>
<reference evidence="8" key="1">
    <citation type="journal article" date="2006" name="J. Bacteriol.">
        <title>Pathogenomic sequence analysis of Bacillus cereus and Bacillus thuringiensis isolates closely related to Bacillus anthracis.</title>
        <authorList>
            <person name="Han C.S."/>
            <person name="Xie G."/>
            <person name="Challacombe J.F."/>
            <person name="Altherr M.R."/>
            <person name="Bhotika S.S."/>
            <person name="Brown N."/>
            <person name="Bruce D."/>
            <person name="Campbell C.S."/>
            <person name="Campbell M.L."/>
            <person name="Chen J."/>
            <person name="Chertkov O."/>
            <person name="Cleland C."/>
            <person name="Dimitrijevic M."/>
            <person name="Doggett N.A."/>
            <person name="Fawcett J.J."/>
            <person name="Glavina T."/>
            <person name="Goodwin L.A."/>
            <person name="Green L.D."/>
            <person name="Hill K.K."/>
            <person name="Hitchcock P."/>
            <person name="Jackson P.J."/>
            <person name="Keim P."/>
            <person name="Kewalramani A.R."/>
            <person name="Longmire J."/>
            <person name="Lucas S."/>
            <person name="Malfatti S."/>
            <person name="McMurry K."/>
            <person name="Meincke L.J."/>
            <person name="Misra M."/>
            <person name="Moseman B.L."/>
            <person name="Mundt M."/>
            <person name="Munk A.C."/>
            <person name="Okinaka R.T."/>
            <person name="Parson-Quintana B."/>
            <person name="Reilly L.P."/>
            <person name="Richardson P."/>
            <person name="Robinson D.L."/>
            <person name="Rubin E."/>
            <person name="Saunders E."/>
            <person name="Tapia R."/>
            <person name="Tesmer J.G."/>
            <person name="Thayer N."/>
            <person name="Thompson L.S."/>
            <person name="Tice H."/>
            <person name="Ticknor L.O."/>
            <person name="Wills P.L."/>
            <person name="Brettin T.S."/>
            <person name="Gilna P."/>
        </authorList>
    </citation>
    <scope>NUCLEOTIDE SEQUENCE [LARGE SCALE GENOMIC DNA]</scope>
    <source>
        <strain evidence="8">ZK / E33L</strain>
        <plasmid evidence="8">pE33L466</plasmid>
    </source>
</reference>
<dbReference type="Pfam" id="PF04101">
    <property type="entry name" value="Glyco_tran_28_C"/>
    <property type="match status" value="1"/>
</dbReference>
<dbReference type="AlphaFoldDB" id="Q4V173"/>
<dbReference type="GO" id="GO:0016020">
    <property type="term" value="C:membrane"/>
    <property type="evidence" value="ECO:0007669"/>
    <property type="project" value="UniProtKB-SubCell"/>
</dbReference>
<organism evidence="7 8">
    <name type="scientific">Bacillus cereus (strain ZK / E33L)</name>
    <dbReference type="NCBI Taxonomy" id="288681"/>
    <lineage>
        <taxon>Bacteria</taxon>
        <taxon>Bacillati</taxon>
        <taxon>Bacillota</taxon>
        <taxon>Bacilli</taxon>
        <taxon>Bacillales</taxon>
        <taxon>Bacillaceae</taxon>
        <taxon>Bacillus</taxon>
        <taxon>Bacillus cereus group</taxon>
    </lineage>
</organism>
<comment type="similarity">
    <text evidence="2">Belongs to the glycosyltransferase 28 family.</text>
</comment>
<evidence type="ECO:0000256" key="2">
    <source>
        <dbReference type="ARBA" id="ARBA00006962"/>
    </source>
</evidence>
<dbReference type="InterPro" id="IPR009695">
    <property type="entry name" value="Diacylglyc_glucosyltr_N"/>
</dbReference>
<evidence type="ECO:0008006" key="9">
    <source>
        <dbReference type="Google" id="ProtNLM"/>
    </source>
</evidence>
<geneLocation type="plasmid" evidence="7 8">
    <name>pE33L466</name>
</geneLocation>
<dbReference type="PANTHER" id="PTHR43025:SF3">
    <property type="entry name" value="MONOGALACTOSYLDIACYLGLYCEROL SYNTHASE 1, CHLOROPLASTIC"/>
    <property type="match status" value="1"/>
</dbReference>
<dbReference type="Pfam" id="PF06925">
    <property type="entry name" value="MGDG_synth"/>
    <property type="match status" value="1"/>
</dbReference>
<dbReference type="GO" id="GO:0009247">
    <property type="term" value="P:glycolipid biosynthetic process"/>
    <property type="evidence" value="ECO:0007669"/>
    <property type="project" value="InterPro"/>
</dbReference>
<evidence type="ECO:0000259" key="6">
    <source>
        <dbReference type="Pfam" id="PF06925"/>
    </source>
</evidence>
<keyword evidence="7" id="KW-0614">Plasmid</keyword>
<evidence type="ECO:0000256" key="3">
    <source>
        <dbReference type="ARBA" id="ARBA00022676"/>
    </source>
</evidence>
<gene>
    <name evidence="7" type="ordered locus">pE33L466_0393</name>
</gene>